<comment type="caution">
    <text evidence="3">The sequence shown here is derived from an EMBL/GenBank/DDBJ whole genome shotgun (WGS) entry which is preliminary data.</text>
</comment>
<dbReference type="EMBL" id="WUBL01000005">
    <property type="protein sequence ID" value="KAF2972541.1"/>
    <property type="molecule type" value="Genomic_DNA"/>
</dbReference>
<evidence type="ECO:0000256" key="1">
    <source>
        <dbReference type="SAM" id="MobiDB-lite"/>
    </source>
</evidence>
<feature type="transmembrane region" description="Helical" evidence="2">
    <location>
        <begin position="84"/>
        <end position="105"/>
    </location>
</feature>
<evidence type="ECO:0000313" key="3">
    <source>
        <dbReference type="EMBL" id="KAF2972541.1"/>
    </source>
</evidence>
<keyword evidence="4" id="KW-1185">Reference proteome</keyword>
<proteinExistence type="predicted"/>
<keyword evidence="2" id="KW-1133">Transmembrane helix</keyword>
<dbReference type="OrthoDB" id="4665819at2759"/>
<dbReference type="InParanoid" id="A0A7C8IUD8"/>
<keyword evidence="2" id="KW-0812">Transmembrane</keyword>
<protein>
    <submittedName>
        <fullName evidence="3">Uncharacterized protein</fullName>
    </submittedName>
</protein>
<dbReference type="AlphaFoldDB" id="A0A7C8IUD8"/>
<keyword evidence="2" id="KW-0472">Membrane</keyword>
<feature type="transmembrane region" description="Helical" evidence="2">
    <location>
        <begin position="54"/>
        <end position="78"/>
    </location>
</feature>
<organism evidence="3 4">
    <name type="scientific">Xylaria multiplex</name>
    <dbReference type="NCBI Taxonomy" id="323545"/>
    <lineage>
        <taxon>Eukaryota</taxon>
        <taxon>Fungi</taxon>
        <taxon>Dikarya</taxon>
        <taxon>Ascomycota</taxon>
        <taxon>Pezizomycotina</taxon>
        <taxon>Sordariomycetes</taxon>
        <taxon>Xylariomycetidae</taxon>
        <taxon>Xylariales</taxon>
        <taxon>Xylariaceae</taxon>
        <taxon>Xylaria</taxon>
    </lineage>
</organism>
<feature type="transmembrane region" description="Helical" evidence="2">
    <location>
        <begin position="176"/>
        <end position="199"/>
    </location>
</feature>
<name>A0A7C8IUD8_9PEZI</name>
<feature type="transmembrane region" description="Helical" evidence="2">
    <location>
        <begin position="145"/>
        <end position="164"/>
    </location>
</feature>
<evidence type="ECO:0000313" key="4">
    <source>
        <dbReference type="Proteomes" id="UP000481858"/>
    </source>
</evidence>
<dbReference type="Proteomes" id="UP000481858">
    <property type="component" value="Unassembled WGS sequence"/>
</dbReference>
<reference evidence="3 4" key="1">
    <citation type="submission" date="2019-12" db="EMBL/GenBank/DDBJ databases">
        <title>Draft genome sequence of the ascomycete Xylaria multiplex DSM 110363.</title>
        <authorList>
            <person name="Buettner E."/>
            <person name="Kellner H."/>
        </authorList>
    </citation>
    <scope>NUCLEOTIDE SEQUENCE [LARGE SCALE GENOMIC DNA]</scope>
    <source>
        <strain evidence="3 4">DSM 110363</strain>
    </source>
</reference>
<feature type="region of interest" description="Disordered" evidence="1">
    <location>
        <begin position="1"/>
        <end position="27"/>
    </location>
</feature>
<sequence length="214" mass="23854">MASDNTKASRQSIDSAHSSAPLIPKSTFQPPPHYPVPRAMAASHGTATDIKLSYIVLACRLVAFISSLSIAISFAVLGVRQAEMIALVVFMWIFAVWQGLMLISLSRNPSLRMSLVMSDGRVIKFGSERDNEGGHRRRHCSPRAFWVDLLLFSVIFPLNLVNAIRDWGYYRNNLDLNWITIAFQIVITLLTASPSLVTAHIRFEPTEMPQISLA</sequence>
<gene>
    <name evidence="3" type="ORF">GQX73_g890</name>
</gene>
<accession>A0A7C8IUD8</accession>
<feature type="compositionally biased region" description="Polar residues" evidence="1">
    <location>
        <begin position="1"/>
        <end position="18"/>
    </location>
</feature>
<evidence type="ECO:0000256" key="2">
    <source>
        <dbReference type="SAM" id="Phobius"/>
    </source>
</evidence>